<dbReference type="Gene3D" id="2.60.40.1080">
    <property type="match status" value="1"/>
</dbReference>
<evidence type="ECO:0000313" key="3">
    <source>
        <dbReference type="Proteomes" id="UP000321555"/>
    </source>
</evidence>
<dbReference type="RefSeq" id="WP_057772898.1">
    <property type="nucleotide sequence ID" value="NZ_CP042593.1"/>
</dbReference>
<dbReference type="InterPro" id="IPR041378">
    <property type="entry name" value="S-layer_SbsC_C"/>
</dbReference>
<evidence type="ECO:0000259" key="1">
    <source>
        <dbReference type="Pfam" id="PF18058"/>
    </source>
</evidence>
<evidence type="ECO:0000313" key="2">
    <source>
        <dbReference type="EMBL" id="QED49695.1"/>
    </source>
</evidence>
<accession>A0A5B8Z993</accession>
<dbReference type="Proteomes" id="UP000321555">
    <property type="component" value="Chromosome"/>
</dbReference>
<dbReference type="OrthoDB" id="2867261at2"/>
<proteinExistence type="predicted"/>
<name>A0A5B8Z993_CYTDA</name>
<dbReference type="Gene3D" id="1.20.58.780">
    <property type="match status" value="1"/>
</dbReference>
<organism evidence="2 3">
    <name type="scientific">Cytobacillus dafuensis</name>
    <name type="common">Bacillus dafuensis</name>
    <dbReference type="NCBI Taxonomy" id="1742359"/>
    <lineage>
        <taxon>Bacteria</taxon>
        <taxon>Bacillati</taxon>
        <taxon>Bacillota</taxon>
        <taxon>Bacilli</taxon>
        <taxon>Bacillales</taxon>
        <taxon>Bacillaceae</taxon>
        <taxon>Cytobacillus</taxon>
    </lineage>
</organism>
<dbReference type="EMBL" id="CP042593">
    <property type="protein sequence ID" value="QED49695.1"/>
    <property type="molecule type" value="Genomic_DNA"/>
</dbReference>
<gene>
    <name evidence="2" type="ORF">FSZ17_21810</name>
</gene>
<dbReference type="Gene3D" id="1.20.58.790">
    <property type="match status" value="1"/>
</dbReference>
<sequence length="449" mass="50147">MEKKMSKAVQIIAATTVATSGFVAFSPVQTEAATSAETLVKKSEESKVALMRAISVDYSASVKIQPIKEYNKAKDDYLAAKKAVNQLSGKQKQILSARLDVVKQWLDRGAGYIDAISSGKKLITLQAALQKHLKAGNPKEATEAYHKLSNEINKQAKILYRVHGKSTRQAMLEYYKVPAEEAKEKARFPVSIHIELERLAKELEKGDDSKYMQRMSNIEEWFEFVEEDALFDALLERYYEVDSLYVPEVAEVTLANVVIPTDANDLDIFLAFLFFDKHGNELDIDPYKYGYIIKDDKGYFKEDGTLVDAYVKTGLTKFEKVKIELIDAKTKKVVKEANLDVIDGNKLYYLDQGNLTDESGKDPENLIVGKTYQFKPTLAVTYNGKEIGNDPGESVSLADLPGITFSSTNEKVFTVSPTGKVTAVGAGEASLIVSWNGYELDYYYEVKAK</sequence>
<dbReference type="SUPFAM" id="SSF49373">
    <property type="entry name" value="Invasin/intimin cell-adhesion fragments"/>
    <property type="match status" value="1"/>
</dbReference>
<dbReference type="InterPro" id="IPR008964">
    <property type="entry name" value="Invasin/intimin_cell_adhesion"/>
</dbReference>
<dbReference type="KEGG" id="bda:FSZ17_21810"/>
<reference evidence="3" key="1">
    <citation type="submission" date="2019-08" db="EMBL/GenBank/DDBJ databases">
        <authorList>
            <person name="Zheng X."/>
        </authorList>
    </citation>
    <scope>NUCLEOTIDE SEQUENCE [LARGE SCALE GENOMIC DNA]</scope>
    <source>
        <strain evidence="3">FJAT-25496</strain>
    </source>
</reference>
<feature type="domain" description="SbsC C-terminal" evidence="1">
    <location>
        <begin position="52"/>
        <end position="180"/>
    </location>
</feature>
<keyword evidence="3" id="KW-1185">Reference proteome</keyword>
<dbReference type="Pfam" id="PF18058">
    <property type="entry name" value="SbsC_C"/>
    <property type="match status" value="1"/>
</dbReference>
<protein>
    <recommendedName>
        <fullName evidence="1">SbsC C-terminal domain-containing protein</fullName>
    </recommendedName>
</protein>
<dbReference type="AlphaFoldDB" id="A0A5B8Z993"/>